<evidence type="ECO:0000256" key="3">
    <source>
        <dbReference type="SAM" id="MobiDB-lite"/>
    </source>
</evidence>
<feature type="compositionally biased region" description="Basic and acidic residues" evidence="3">
    <location>
        <begin position="377"/>
        <end position="399"/>
    </location>
</feature>
<protein>
    <recommendedName>
        <fullName evidence="8">PWI domain-containing protein</fullName>
    </recommendedName>
</protein>
<dbReference type="OrthoDB" id="6275295at2759"/>
<dbReference type="Gene3D" id="1.20.1390.10">
    <property type="entry name" value="PWI domain"/>
    <property type="match status" value="1"/>
</dbReference>
<organism evidence="6 7">
    <name type="scientific">Theileria orientalis strain Shintoku</name>
    <dbReference type="NCBI Taxonomy" id="869250"/>
    <lineage>
        <taxon>Eukaryota</taxon>
        <taxon>Sar</taxon>
        <taxon>Alveolata</taxon>
        <taxon>Apicomplexa</taxon>
        <taxon>Aconoidasida</taxon>
        <taxon>Piroplasmida</taxon>
        <taxon>Theileriidae</taxon>
        <taxon>Theileria</taxon>
    </lineage>
</organism>
<dbReference type="Gene3D" id="3.30.70.330">
    <property type="match status" value="1"/>
</dbReference>
<dbReference type="VEuPathDB" id="PiroplasmaDB:TOT_040000515"/>
<feature type="domain" description="RRM" evidence="4">
    <location>
        <begin position="223"/>
        <end position="301"/>
    </location>
</feature>
<feature type="compositionally biased region" description="Low complexity" evidence="3">
    <location>
        <begin position="547"/>
        <end position="558"/>
    </location>
</feature>
<dbReference type="EMBL" id="AP011949">
    <property type="protein sequence ID" value="BAM42145.1"/>
    <property type="molecule type" value="Genomic_DNA"/>
</dbReference>
<keyword evidence="1" id="KW-0507">mRNA processing</keyword>
<dbReference type="PANTHER" id="PTHR18806">
    <property type="entry name" value="RBM25 PROTEIN"/>
    <property type="match status" value="1"/>
</dbReference>
<dbReference type="Pfam" id="PF01480">
    <property type="entry name" value="PWI"/>
    <property type="match status" value="1"/>
</dbReference>
<dbReference type="GeneID" id="20716572"/>
<dbReference type="SUPFAM" id="SSF101233">
    <property type="entry name" value="PWI domain"/>
    <property type="match status" value="1"/>
</dbReference>
<sequence>MQNNQGVPPNLTYNIPMQQPFMAGSSNIAPNVNQHPSQMMMMSGINQGFNPYQYPPPVMEQQPTLINADSTAEMAQESISHNTSFQPHLGNTNTANYPSVKGHNMTNVNNAQAMVTTNKRFLVTYGFHPPMMNQPTIITAPPTVMPQPTMPGMMGNPTMMAPPMMNTPMMNPPLISSAQAAMMNNSQKGPPMMNFPMKTLIDTLLNPVVVTVPQKDDAPKLTNVVYVGGLTTDTTNEFVINMLQKCGKTTTFKRHMDPSSGSLATFAFCDFESPGGAYYAIECLNGLKFGNNVLKVSCNSRVKCQIDDWKIGKMEEMCLTNTDKNKDEVLKMFEEYKAQLRREFTELIAIHIKAHPQEKEENGEENQSESVEDEEKEEQHEETPKSAQKETKERQAKEEDQILSKKYLVNKKELDRLFKLKQKRKSYDNKYKEQLPDWEYEEEKMFKKLKALQTVSASRRERLIKEDLAGTSKPNLKHRAREIEEDYKDEQEELDENKAKKITMKILKPSSAPASALPSHRNAETDSASSSASRGTARSGDNRDGASSRSGAKSSRAVFAAEAEEVKKPALTEKEIWQMVPTDGILDFKLDWDLLFSTNLSILIEPWIRRCILEYMGNEESLVSDVLEFIFSRLKERPGPQELLFEVEQFLDEESQGFVTQLWRLLAFHQIRLRSQ</sequence>
<dbReference type="InterPro" id="IPR035979">
    <property type="entry name" value="RBD_domain_sf"/>
</dbReference>
<feature type="domain" description="PWI" evidence="5">
    <location>
        <begin position="583"/>
        <end position="676"/>
    </location>
</feature>
<dbReference type="InterPro" id="IPR052768">
    <property type="entry name" value="RBM25"/>
</dbReference>
<dbReference type="InterPro" id="IPR012677">
    <property type="entry name" value="Nucleotide-bd_a/b_plait_sf"/>
</dbReference>
<evidence type="ECO:0000313" key="7">
    <source>
        <dbReference type="Proteomes" id="UP000003786"/>
    </source>
</evidence>
<keyword evidence="7" id="KW-1185">Reference proteome</keyword>
<dbReference type="CDD" id="cd12446">
    <property type="entry name" value="RRM_RBM25"/>
    <property type="match status" value="1"/>
</dbReference>
<accession>J4DAR3</accession>
<evidence type="ECO:0000256" key="1">
    <source>
        <dbReference type="ARBA" id="ARBA00022664"/>
    </source>
</evidence>
<feature type="compositionally biased region" description="Acidic residues" evidence="3">
    <location>
        <begin position="483"/>
        <end position="495"/>
    </location>
</feature>
<dbReference type="PANTHER" id="PTHR18806:SF4">
    <property type="entry name" value="RNA-BINDING PROTEIN 25"/>
    <property type="match status" value="1"/>
</dbReference>
<dbReference type="KEGG" id="tot:TOT_040000515"/>
<dbReference type="InterPro" id="IPR034268">
    <property type="entry name" value="RBM25_RRM"/>
</dbReference>
<evidence type="ECO:0000313" key="6">
    <source>
        <dbReference type="EMBL" id="BAM42145.1"/>
    </source>
</evidence>
<dbReference type="AlphaFoldDB" id="J4DAR3"/>
<feature type="compositionally biased region" description="Low complexity" evidence="3">
    <location>
        <begin position="509"/>
        <end position="539"/>
    </location>
</feature>
<dbReference type="eggNOG" id="KOG2253">
    <property type="taxonomic scope" value="Eukaryota"/>
</dbReference>
<feature type="compositionally biased region" description="Acidic residues" evidence="3">
    <location>
        <begin position="361"/>
        <end position="376"/>
    </location>
</feature>
<evidence type="ECO:0000259" key="4">
    <source>
        <dbReference type="PROSITE" id="PS50102"/>
    </source>
</evidence>
<dbReference type="Pfam" id="PF00076">
    <property type="entry name" value="RRM_1"/>
    <property type="match status" value="1"/>
</dbReference>
<dbReference type="Proteomes" id="UP000003786">
    <property type="component" value="Chromosome 4"/>
</dbReference>
<feature type="region of interest" description="Disordered" evidence="3">
    <location>
        <begin position="470"/>
        <end position="558"/>
    </location>
</feature>
<dbReference type="SUPFAM" id="SSF54928">
    <property type="entry name" value="RNA-binding domain, RBD"/>
    <property type="match status" value="1"/>
</dbReference>
<dbReference type="PROSITE" id="PS51025">
    <property type="entry name" value="PWI"/>
    <property type="match status" value="1"/>
</dbReference>
<dbReference type="InterPro" id="IPR000504">
    <property type="entry name" value="RRM_dom"/>
</dbReference>
<gene>
    <name evidence="6" type="ORF">TOT_040000515</name>
</gene>
<evidence type="ECO:0000256" key="2">
    <source>
        <dbReference type="PROSITE-ProRule" id="PRU00176"/>
    </source>
</evidence>
<evidence type="ECO:0008006" key="8">
    <source>
        <dbReference type="Google" id="ProtNLM"/>
    </source>
</evidence>
<dbReference type="InterPro" id="IPR036483">
    <property type="entry name" value="PWI_dom_sf"/>
</dbReference>
<evidence type="ECO:0000259" key="5">
    <source>
        <dbReference type="PROSITE" id="PS51025"/>
    </source>
</evidence>
<dbReference type="InterPro" id="IPR002483">
    <property type="entry name" value="PWI_dom"/>
</dbReference>
<name>J4DAR3_THEOR</name>
<dbReference type="RefSeq" id="XP_009692446.1">
    <property type="nucleotide sequence ID" value="XM_009694151.1"/>
</dbReference>
<dbReference type="SMART" id="SM00360">
    <property type="entry name" value="RRM"/>
    <property type="match status" value="1"/>
</dbReference>
<dbReference type="STRING" id="869250.J4DAR3"/>
<proteinExistence type="predicted"/>
<dbReference type="OMA" id="DGCVNKK"/>
<dbReference type="GO" id="GO:0003723">
    <property type="term" value="F:RNA binding"/>
    <property type="evidence" value="ECO:0007669"/>
    <property type="project" value="UniProtKB-UniRule"/>
</dbReference>
<feature type="region of interest" description="Disordered" evidence="3">
    <location>
        <begin position="354"/>
        <end position="399"/>
    </location>
</feature>
<dbReference type="PROSITE" id="PS50102">
    <property type="entry name" value="RRM"/>
    <property type="match status" value="1"/>
</dbReference>
<dbReference type="GO" id="GO:0006397">
    <property type="term" value="P:mRNA processing"/>
    <property type="evidence" value="ECO:0007669"/>
    <property type="project" value="UniProtKB-KW"/>
</dbReference>
<dbReference type="SMART" id="SM00311">
    <property type="entry name" value="PWI"/>
    <property type="match status" value="1"/>
</dbReference>
<reference evidence="6 7" key="1">
    <citation type="journal article" date="2012" name="MBio">
        <title>Comparative genome analysis of three eukaryotic parasites with differing abilities to transform leukocytes reveals key mediators of Theileria-induced leukocyte transformation.</title>
        <authorList>
            <person name="Hayashida K."/>
            <person name="Hara Y."/>
            <person name="Abe T."/>
            <person name="Yamasaki C."/>
            <person name="Toyoda A."/>
            <person name="Kosuge T."/>
            <person name="Suzuki Y."/>
            <person name="Sato Y."/>
            <person name="Kawashima S."/>
            <person name="Katayama T."/>
            <person name="Wakaguri H."/>
            <person name="Inoue N."/>
            <person name="Homma K."/>
            <person name="Tada-Umezaki M."/>
            <person name="Yagi Y."/>
            <person name="Fujii Y."/>
            <person name="Habara T."/>
            <person name="Kanehisa M."/>
            <person name="Watanabe H."/>
            <person name="Ito K."/>
            <person name="Gojobori T."/>
            <person name="Sugawara H."/>
            <person name="Imanishi T."/>
            <person name="Weir W."/>
            <person name="Gardner M."/>
            <person name="Pain A."/>
            <person name="Shiels B."/>
            <person name="Hattori M."/>
            <person name="Nene V."/>
            <person name="Sugimoto C."/>
        </authorList>
    </citation>
    <scope>NUCLEOTIDE SEQUENCE [LARGE SCALE GENOMIC DNA]</scope>
    <source>
        <strain evidence="6 7">Shintoku</strain>
    </source>
</reference>
<keyword evidence="2" id="KW-0694">RNA-binding</keyword>